<accession>A0A6J8AGS4</accession>
<dbReference type="AlphaFoldDB" id="A0A6J8AGS4"/>
<dbReference type="Proteomes" id="UP000507470">
    <property type="component" value="Unassembled WGS sequence"/>
</dbReference>
<dbReference type="InterPro" id="IPR000477">
    <property type="entry name" value="RT_dom"/>
</dbReference>
<protein>
    <recommendedName>
        <fullName evidence="1">Reverse transcriptase domain-containing protein</fullName>
    </recommendedName>
</protein>
<dbReference type="EMBL" id="CACVKT020001388">
    <property type="protein sequence ID" value="CAC5367807.1"/>
    <property type="molecule type" value="Genomic_DNA"/>
</dbReference>
<dbReference type="SUPFAM" id="SSF56672">
    <property type="entry name" value="DNA/RNA polymerases"/>
    <property type="match status" value="1"/>
</dbReference>
<dbReference type="InterPro" id="IPR043502">
    <property type="entry name" value="DNA/RNA_pol_sf"/>
</dbReference>
<dbReference type="PANTHER" id="PTHR37984:SF7">
    <property type="entry name" value="INTEGRASE CATALYTIC DOMAIN-CONTAINING PROTEIN"/>
    <property type="match status" value="1"/>
</dbReference>
<dbReference type="InterPro" id="IPR050951">
    <property type="entry name" value="Retrovirus_Pol_polyprotein"/>
</dbReference>
<evidence type="ECO:0000313" key="2">
    <source>
        <dbReference type="EMBL" id="CAC5367807.1"/>
    </source>
</evidence>
<gene>
    <name evidence="2" type="ORF">MCOR_7574</name>
</gene>
<evidence type="ECO:0000259" key="1">
    <source>
        <dbReference type="Pfam" id="PF00078"/>
    </source>
</evidence>
<dbReference type="InterPro" id="IPR043128">
    <property type="entry name" value="Rev_trsase/Diguanyl_cyclase"/>
</dbReference>
<organism evidence="2 3">
    <name type="scientific">Mytilus coruscus</name>
    <name type="common">Sea mussel</name>
    <dbReference type="NCBI Taxonomy" id="42192"/>
    <lineage>
        <taxon>Eukaryota</taxon>
        <taxon>Metazoa</taxon>
        <taxon>Spiralia</taxon>
        <taxon>Lophotrochozoa</taxon>
        <taxon>Mollusca</taxon>
        <taxon>Bivalvia</taxon>
        <taxon>Autobranchia</taxon>
        <taxon>Pteriomorphia</taxon>
        <taxon>Mytilida</taxon>
        <taxon>Mytiloidea</taxon>
        <taxon>Mytilidae</taxon>
        <taxon>Mytilinae</taxon>
        <taxon>Mytilus</taxon>
    </lineage>
</organism>
<dbReference type="Gene3D" id="3.10.10.10">
    <property type="entry name" value="HIV Type 1 Reverse Transcriptase, subunit A, domain 1"/>
    <property type="match status" value="1"/>
</dbReference>
<dbReference type="PANTHER" id="PTHR37984">
    <property type="entry name" value="PROTEIN CBG26694"/>
    <property type="match status" value="1"/>
</dbReference>
<name>A0A6J8AGS4_MYTCO</name>
<sequence>MSVEKSAESILKENSDLFEGIGELEGYHHIELNKSINPVIHPPRRVPVALQERLKSEIERMEKLGIVEKKREHIILRRQEEITAKLAGAKYLSKLDASSGFWNIKLDDESSNLCMFNTPFGRFKFLRLPFGIKSASKVFHKAVCKILEGFNGVESFIDNILEWGCTKEEHDKILKEVLEQIRTANLKLRRDKYKIGISEVTYFGHRYKREGLKIDDNKVKAITEMKSPTSKKELERFLGMVTYIAKFVPKFSSNTAVLRDLLKKDVLFQ</sequence>
<dbReference type="Pfam" id="PF00078">
    <property type="entry name" value="RVT_1"/>
    <property type="match status" value="1"/>
</dbReference>
<dbReference type="OrthoDB" id="6776789at2759"/>
<evidence type="ECO:0000313" key="3">
    <source>
        <dbReference type="Proteomes" id="UP000507470"/>
    </source>
</evidence>
<feature type="domain" description="Reverse transcriptase" evidence="1">
    <location>
        <begin position="73"/>
        <end position="206"/>
    </location>
</feature>
<keyword evidence="3" id="KW-1185">Reference proteome</keyword>
<proteinExistence type="predicted"/>
<dbReference type="Gene3D" id="3.30.70.270">
    <property type="match status" value="2"/>
</dbReference>
<reference evidence="2 3" key="1">
    <citation type="submission" date="2020-06" db="EMBL/GenBank/DDBJ databases">
        <authorList>
            <person name="Li R."/>
            <person name="Bekaert M."/>
        </authorList>
    </citation>
    <scope>NUCLEOTIDE SEQUENCE [LARGE SCALE GENOMIC DNA]</scope>
    <source>
        <strain evidence="3">wild</strain>
    </source>
</reference>
<dbReference type="CDD" id="cd01647">
    <property type="entry name" value="RT_LTR"/>
    <property type="match status" value="1"/>
</dbReference>